<evidence type="ECO:0000313" key="2">
    <source>
        <dbReference type="Proteomes" id="UP001732700"/>
    </source>
</evidence>
<reference evidence="1" key="1">
    <citation type="submission" date="2021-05" db="EMBL/GenBank/DDBJ databases">
        <authorList>
            <person name="Scholz U."/>
            <person name="Mascher M."/>
            <person name="Fiebig A."/>
        </authorList>
    </citation>
    <scope>NUCLEOTIDE SEQUENCE [LARGE SCALE GENOMIC DNA]</scope>
</reference>
<evidence type="ECO:0000313" key="1">
    <source>
        <dbReference type="EnsemblPlants" id="AVESA.00010b.r2.1AG0026280.1.CDS"/>
    </source>
</evidence>
<accession>A0ACD5TBR9</accession>
<proteinExistence type="predicted"/>
<sequence length="119" mass="12018">MEAKRSRSAAAAAAVCVLLLVTLSGQVQQAAALSKFCACFDDCYPACRVHVARFLCVPFCANKCSPSEASATAAAAVGGGDPCIGACAAVKICGQSDPPAEAADLAACEENCKKQTSQN</sequence>
<protein>
    <submittedName>
        <fullName evidence="1">Uncharacterized protein</fullName>
    </submittedName>
</protein>
<dbReference type="EnsemblPlants" id="AVESA.00010b.r2.1AG0026280.1">
    <property type="protein sequence ID" value="AVESA.00010b.r2.1AG0026280.1.CDS"/>
    <property type="gene ID" value="AVESA.00010b.r2.1AG0026280"/>
</dbReference>
<name>A0ACD5TBR9_AVESA</name>
<organism evidence="1 2">
    <name type="scientific">Avena sativa</name>
    <name type="common">Oat</name>
    <dbReference type="NCBI Taxonomy" id="4498"/>
    <lineage>
        <taxon>Eukaryota</taxon>
        <taxon>Viridiplantae</taxon>
        <taxon>Streptophyta</taxon>
        <taxon>Embryophyta</taxon>
        <taxon>Tracheophyta</taxon>
        <taxon>Spermatophyta</taxon>
        <taxon>Magnoliopsida</taxon>
        <taxon>Liliopsida</taxon>
        <taxon>Poales</taxon>
        <taxon>Poaceae</taxon>
        <taxon>BOP clade</taxon>
        <taxon>Pooideae</taxon>
        <taxon>Poodae</taxon>
        <taxon>Poeae</taxon>
        <taxon>Poeae Chloroplast Group 1 (Aveneae type)</taxon>
        <taxon>Aveninae</taxon>
        <taxon>Avena</taxon>
    </lineage>
</organism>
<dbReference type="Proteomes" id="UP001732700">
    <property type="component" value="Chromosome 1A"/>
</dbReference>
<reference evidence="1" key="2">
    <citation type="submission" date="2025-09" db="UniProtKB">
        <authorList>
            <consortium name="EnsemblPlants"/>
        </authorList>
    </citation>
    <scope>IDENTIFICATION</scope>
</reference>
<keyword evidence="2" id="KW-1185">Reference proteome</keyword>